<dbReference type="AlphaFoldDB" id="A0A371CTW2"/>
<reference evidence="1 2" key="1">
    <citation type="journal article" date="2018" name="Biotechnol. Biofuels">
        <title>Integrative visual omics of the white-rot fungus Polyporus brumalis exposes the biotechnological potential of its oxidative enzymes for delignifying raw plant biomass.</title>
        <authorList>
            <person name="Miyauchi S."/>
            <person name="Rancon A."/>
            <person name="Drula E."/>
            <person name="Hage H."/>
            <person name="Chaduli D."/>
            <person name="Favel A."/>
            <person name="Grisel S."/>
            <person name="Henrissat B."/>
            <person name="Herpoel-Gimbert I."/>
            <person name="Ruiz-Duenas F.J."/>
            <person name="Chevret D."/>
            <person name="Hainaut M."/>
            <person name="Lin J."/>
            <person name="Wang M."/>
            <person name="Pangilinan J."/>
            <person name="Lipzen A."/>
            <person name="Lesage-Meessen L."/>
            <person name="Navarro D."/>
            <person name="Riley R."/>
            <person name="Grigoriev I.V."/>
            <person name="Zhou S."/>
            <person name="Raouche S."/>
            <person name="Rosso M.N."/>
        </authorList>
    </citation>
    <scope>NUCLEOTIDE SEQUENCE [LARGE SCALE GENOMIC DNA]</scope>
    <source>
        <strain evidence="1 2">BRFM 1820</strain>
    </source>
</reference>
<gene>
    <name evidence="1" type="ORF">OH76DRAFT_1189430</name>
</gene>
<accession>A0A371CTW2</accession>
<evidence type="ECO:0000313" key="1">
    <source>
        <dbReference type="EMBL" id="RDX43700.1"/>
    </source>
</evidence>
<organism evidence="1 2">
    <name type="scientific">Lentinus brumalis</name>
    <dbReference type="NCBI Taxonomy" id="2498619"/>
    <lineage>
        <taxon>Eukaryota</taxon>
        <taxon>Fungi</taxon>
        <taxon>Dikarya</taxon>
        <taxon>Basidiomycota</taxon>
        <taxon>Agaricomycotina</taxon>
        <taxon>Agaricomycetes</taxon>
        <taxon>Polyporales</taxon>
        <taxon>Polyporaceae</taxon>
        <taxon>Lentinus</taxon>
    </lineage>
</organism>
<evidence type="ECO:0000313" key="2">
    <source>
        <dbReference type="Proteomes" id="UP000256964"/>
    </source>
</evidence>
<keyword evidence="2" id="KW-1185">Reference proteome</keyword>
<sequence>MCTSMEPPWITTRASRSTDESGCAQLMHRTTDVTAVRHARGTGTCTTCICTRTSTGIECAFQRLTKRHVERSAVGVPACKDCCLAAWVVRRLVHIGAFSCATSHKETRSGTIQDPRREQACPQREVGTILRTPLTRMREGTGLLEIGLARSLLRAVHGSTPPRPEAHARLRPSAECRGGHCAE</sequence>
<proteinExistence type="predicted"/>
<name>A0A371CTW2_9APHY</name>
<protein>
    <submittedName>
        <fullName evidence="1">Uncharacterized protein</fullName>
    </submittedName>
</protein>
<dbReference type="Proteomes" id="UP000256964">
    <property type="component" value="Unassembled WGS sequence"/>
</dbReference>
<dbReference type="EMBL" id="KZ857461">
    <property type="protein sequence ID" value="RDX43700.1"/>
    <property type="molecule type" value="Genomic_DNA"/>
</dbReference>